<evidence type="ECO:0000313" key="3">
    <source>
        <dbReference type="Proteomes" id="UP000198217"/>
    </source>
</evidence>
<evidence type="ECO:0008006" key="4">
    <source>
        <dbReference type="Google" id="ProtNLM"/>
    </source>
</evidence>
<dbReference type="InterPro" id="IPR036249">
    <property type="entry name" value="Thioredoxin-like_sf"/>
</dbReference>
<keyword evidence="3" id="KW-1185">Reference proteome</keyword>
<dbReference type="SUPFAM" id="SSF52833">
    <property type="entry name" value="Thioredoxin-like"/>
    <property type="match status" value="1"/>
</dbReference>
<evidence type="ECO:0000313" key="2">
    <source>
        <dbReference type="EMBL" id="SCG44735.1"/>
    </source>
</evidence>
<keyword evidence="1" id="KW-0812">Transmembrane</keyword>
<dbReference type="Proteomes" id="UP000198217">
    <property type="component" value="Chromosome I"/>
</dbReference>
<organism evidence="2 3">
    <name type="scientific">Micromonospora echinaurantiaca</name>
    <dbReference type="NCBI Taxonomy" id="47857"/>
    <lineage>
        <taxon>Bacteria</taxon>
        <taxon>Bacillati</taxon>
        <taxon>Actinomycetota</taxon>
        <taxon>Actinomycetes</taxon>
        <taxon>Micromonosporales</taxon>
        <taxon>Micromonosporaceae</taxon>
        <taxon>Micromonospora</taxon>
    </lineage>
</organism>
<feature type="transmembrane region" description="Helical" evidence="1">
    <location>
        <begin position="6"/>
        <end position="27"/>
    </location>
</feature>
<reference evidence="2 3" key="1">
    <citation type="submission" date="2016-06" db="EMBL/GenBank/DDBJ databases">
        <authorList>
            <person name="Kjaerup R.B."/>
            <person name="Dalgaard T.S."/>
            <person name="Juul-Madsen H.R."/>
        </authorList>
    </citation>
    <scope>NUCLEOTIDE SEQUENCE [LARGE SCALE GENOMIC DNA]</scope>
    <source>
        <strain evidence="2 3">DSM 43904</strain>
    </source>
</reference>
<dbReference type="AlphaFoldDB" id="A0A1C5HFF7"/>
<proteinExistence type="predicted"/>
<sequence length="162" mass="17143">MQGFAYAAIAVVGAVAVLNLVLTLALARRLREVQAGHAHDHDGEPVPEVLPAPGLDVSGFPHADLTTGRRTVVMLTPTCPPCQTLLDDLTADAERYRHDTLVVMIGTPEETAAMAPRLTGFDTATMSEPRAEKEFRVKGFPAVLSVVDGVVVGASHQLPVLA</sequence>
<protein>
    <recommendedName>
        <fullName evidence="4">Thioredoxin domain-containing protein</fullName>
    </recommendedName>
</protein>
<evidence type="ECO:0000256" key="1">
    <source>
        <dbReference type="SAM" id="Phobius"/>
    </source>
</evidence>
<keyword evidence="1" id="KW-1133">Transmembrane helix</keyword>
<name>A0A1C5HFF7_9ACTN</name>
<accession>A0A1C5HFF7</accession>
<dbReference type="EMBL" id="LT607750">
    <property type="protein sequence ID" value="SCG44735.1"/>
    <property type="molecule type" value="Genomic_DNA"/>
</dbReference>
<dbReference type="RefSeq" id="WP_088993144.1">
    <property type="nucleotide sequence ID" value="NZ_LT607750.1"/>
</dbReference>
<gene>
    <name evidence="2" type="ORF">GA0070609_1527</name>
</gene>
<keyword evidence="1" id="KW-0472">Membrane</keyword>